<dbReference type="EMBL" id="OC920239">
    <property type="protein sequence ID" value="CAD7652327.1"/>
    <property type="molecule type" value="Genomic_DNA"/>
</dbReference>
<protein>
    <submittedName>
        <fullName evidence="1">Uncharacterized protein</fullName>
    </submittedName>
</protein>
<accession>A0A7R9QNU5</accession>
<keyword evidence="2" id="KW-1185">Reference proteome</keyword>
<organism evidence="1">
    <name type="scientific">Oppiella nova</name>
    <dbReference type="NCBI Taxonomy" id="334625"/>
    <lineage>
        <taxon>Eukaryota</taxon>
        <taxon>Metazoa</taxon>
        <taxon>Ecdysozoa</taxon>
        <taxon>Arthropoda</taxon>
        <taxon>Chelicerata</taxon>
        <taxon>Arachnida</taxon>
        <taxon>Acari</taxon>
        <taxon>Acariformes</taxon>
        <taxon>Sarcoptiformes</taxon>
        <taxon>Oribatida</taxon>
        <taxon>Brachypylina</taxon>
        <taxon>Oppioidea</taxon>
        <taxon>Oppiidae</taxon>
        <taxon>Oppiella</taxon>
    </lineage>
</organism>
<dbReference type="AlphaFoldDB" id="A0A7R9QNU5"/>
<reference evidence="1" key="1">
    <citation type="submission" date="2020-11" db="EMBL/GenBank/DDBJ databases">
        <authorList>
            <person name="Tran Van P."/>
        </authorList>
    </citation>
    <scope>NUCLEOTIDE SEQUENCE</scope>
</reference>
<proteinExistence type="predicted"/>
<evidence type="ECO:0000313" key="2">
    <source>
        <dbReference type="Proteomes" id="UP000728032"/>
    </source>
</evidence>
<gene>
    <name evidence="1" type="ORF">ONB1V03_LOCUS8991</name>
</gene>
<evidence type="ECO:0000313" key="1">
    <source>
        <dbReference type="EMBL" id="CAD7652327.1"/>
    </source>
</evidence>
<dbReference type="OrthoDB" id="6529015at2759"/>
<dbReference type="Proteomes" id="UP000728032">
    <property type="component" value="Unassembled WGS sequence"/>
</dbReference>
<name>A0A7R9QNU5_9ACAR</name>
<sequence>MDQTMDQLNDEALRREAIQFFKSLINFKTNQGKSTRPHNFAGHIGRHMSPEMKKWFLVKYPNQSDFVKFFLEFDRDFVYDHMSGEVGLKRADTRFVRPLRLKQLEDQCVDWPSMTPDSMAAIVCEVELFLHVFRELVDGYEFAKTTEVSINRLVDVLDNKRYDYLVSSVGHIVADPKTDKAKFSTDLMDYLKDNYVNTVVVNVKRRCIQLPKSVVEILKQVRDVLDDTVYAVLKYLVAIHLMTNGPQDVDHLKNEIGRRHETIVGHVFGVKPNDDFTLLDFVECYPDLFGYQRIRTADGHTLRLINVKMESIKTKAKTVAPIETSVPVVTIGGGDDREFDDSNEEIYLSDDEIYIEDED</sequence>
<dbReference type="EMBL" id="CAJPVJ010005414">
    <property type="protein sequence ID" value="CAG2169514.1"/>
    <property type="molecule type" value="Genomic_DNA"/>
</dbReference>